<dbReference type="OrthoDB" id="9777884at2"/>
<sequence>MYKHIVVPLDGSHNSKLALSEALKLVNQFNAELTLVNVADDKRLIYEVTGTGIANTGGYYKELDEHATAILDEGKKIATDAGVTAKTEVLHGSPKQVIAVEYPESHDVDLIVMGKSGTDAIDRLLVGSTTAAVVRNALTNVLVIAEPTNN</sequence>
<dbReference type="Gene3D" id="3.40.50.620">
    <property type="entry name" value="HUPs"/>
    <property type="match status" value="1"/>
</dbReference>
<dbReference type="Pfam" id="PF00582">
    <property type="entry name" value="Usp"/>
    <property type="match status" value="1"/>
</dbReference>
<dbReference type="PIRSF" id="PIRSF006276">
    <property type="entry name" value="UspA"/>
    <property type="match status" value="1"/>
</dbReference>
<dbReference type="SUPFAM" id="SSF52402">
    <property type="entry name" value="Adenine nucleotide alpha hydrolases-like"/>
    <property type="match status" value="1"/>
</dbReference>
<comment type="similarity">
    <text evidence="1 2">Belongs to the universal stress protein A family.</text>
</comment>
<dbReference type="STRING" id="1302250.GCA_001313225_02842"/>
<dbReference type="PANTHER" id="PTHR46268:SF6">
    <property type="entry name" value="UNIVERSAL STRESS PROTEIN UP12"/>
    <property type="match status" value="1"/>
</dbReference>
<evidence type="ECO:0000256" key="2">
    <source>
        <dbReference type="PIRNR" id="PIRNR006276"/>
    </source>
</evidence>
<dbReference type="GO" id="GO:0005737">
    <property type="term" value="C:cytoplasm"/>
    <property type="evidence" value="ECO:0007669"/>
    <property type="project" value="UniProtKB-SubCell"/>
</dbReference>
<dbReference type="Proteomes" id="UP000198402">
    <property type="component" value="Unassembled WGS sequence"/>
</dbReference>
<evidence type="ECO:0000259" key="3">
    <source>
        <dbReference type="Pfam" id="PF00582"/>
    </source>
</evidence>
<comment type="caution">
    <text evidence="4">The sequence shown here is derived from an EMBL/GenBank/DDBJ whole genome shotgun (WGS) entry which is preliminary data.</text>
</comment>
<accession>A0A1Z5IK44</accession>
<dbReference type="InterPro" id="IPR006016">
    <property type="entry name" value="UspA"/>
</dbReference>
<evidence type="ECO:0000256" key="1">
    <source>
        <dbReference type="ARBA" id="ARBA00008791"/>
    </source>
</evidence>
<name>A0A1Z5IK44_9LACO</name>
<dbReference type="PRINTS" id="PR01438">
    <property type="entry name" value="UNVRSLSTRESS"/>
</dbReference>
<dbReference type="InterPro" id="IPR014729">
    <property type="entry name" value="Rossmann-like_a/b/a_fold"/>
</dbReference>
<gene>
    <name evidence="4" type="primary">uspA_10</name>
    <name evidence="4" type="ORF">IWT126_02212</name>
</gene>
<dbReference type="AlphaFoldDB" id="A0A1Z5IK44"/>
<feature type="domain" description="UspA" evidence="3">
    <location>
        <begin position="1"/>
        <end position="144"/>
    </location>
</feature>
<dbReference type="PANTHER" id="PTHR46268">
    <property type="entry name" value="STRESS RESPONSE PROTEIN NHAX"/>
    <property type="match status" value="1"/>
</dbReference>
<dbReference type="RefSeq" id="WP_089137213.1">
    <property type="nucleotide sequence ID" value="NZ_BCMG01000013.1"/>
</dbReference>
<evidence type="ECO:0000313" key="5">
    <source>
        <dbReference type="Proteomes" id="UP000198402"/>
    </source>
</evidence>
<protein>
    <recommendedName>
        <fullName evidence="2">Universal stress protein</fullName>
    </recommendedName>
</protein>
<organism evidence="4 5">
    <name type="scientific">Secundilactobacillus silagei JCM 19001</name>
    <dbReference type="NCBI Taxonomy" id="1302250"/>
    <lineage>
        <taxon>Bacteria</taxon>
        <taxon>Bacillati</taxon>
        <taxon>Bacillota</taxon>
        <taxon>Bacilli</taxon>
        <taxon>Lactobacillales</taxon>
        <taxon>Lactobacillaceae</taxon>
        <taxon>Secundilactobacillus</taxon>
    </lineage>
</organism>
<comment type="subcellular location">
    <subcellularLocation>
        <location evidence="2">Cytoplasm</location>
    </subcellularLocation>
</comment>
<keyword evidence="5" id="KW-1185">Reference proteome</keyword>
<dbReference type="CDD" id="cd00293">
    <property type="entry name" value="USP-like"/>
    <property type="match status" value="1"/>
</dbReference>
<dbReference type="InterPro" id="IPR006015">
    <property type="entry name" value="Universal_stress_UspA"/>
</dbReference>
<proteinExistence type="inferred from homology"/>
<dbReference type="EMBL" id="BCMG01000013">
    <property type="protein sequence ID" value="GAX02147.1"/>
    <property type="molecule type" value="Genomic_DNA"/>
</dbReference>
<evidence type="ECO:0000313" key="4">
    <source>
        <dbReference type="EMBL" id="GAX02147.1"/>
    </source>
</evidence>
<reference evidence="4 5" key="1">
    <citation type="submission" date="2015-11" db="EMBL/GenBank/DDBJ databases">
        <title>Draft genome sequences of new species of the genus Lactobacillus isolated from orchardgrass silage.</title>
        <authorList>
            <person name="Tohno M."/>
            <person name="Tanizawa Y."/>
            <person name="Arita M."/>
        </authorList>
    </citation>
    <scope>NUCLEOTIDE SEQUENCE [LARGE SCALE GENOMIC DNA]</scope>
    <source>
        <strain evidence="4 5">IWT126</strain>
    </source>
</reference>
<keyword evidence="2" id="KW-0963">Cytoplasm</keyword>